<feature type="compositionally biased region" description="Basic and acidic residues" evidence="12">
    <location>
        <begin position="522"/>
        <end position="534"/>
    </location>
</feature>
<dbReference type="InterPro" id="IPR030468">
    <property type="entry name" value="Uba3_N"/>
</dbReference>
<comment type="catalytic activity">
    <reaction evidence="9 11">
        <text>ATP + [NEDD8 protein] + [E1 NEDD8-activating enzyme]-L-cysteine = AMP + diphosphate + [E1 NEDD8-activating enzyme]-S-[NEDD8 protein]-yl-L-cysteine.</text>
        <dbReference type="EC" id="6.2.1.64"/>
    </reaction>
</comment>
<dbReference type="Gene3D" id="1.10.10.520">
    <property type="entry name" value="Ubiquitin activating enzymes (Uba3). Chain: B, domain 2"/>
    <property type="match status" value="1"/>
</dbReference>
<dbReference type="GO" id="GO:0005737">
    <property type="term" value="C:cytoplasm"/>
    <property type="evidence" value="ECO:0007669"/>
    <property type="project" value="TreeGrafter"/>
</dbReference>
<evidence type="ECO:0000256" key="8">
    <source>
        <dbReference type="ARBA" id="ARBA00023624"/>
    </source>
</evidence>
<evidence type="ECO:0000256" key="11">
    <source>
        <dbReference type="RuleBase" id="RU368009"/>
    </source>
</evidence>
<feature type="domain" description="THIF-type NAD/FAD binding fold" evidence="13">
    <location>
        <begin position="911"/>
        <end position="1206"/>
    </location>
</feature>
<feature type="compositionally biased region" description="Polar residues" evidence="12">
    <location>
        <begin position="126"/>
        <end position="140"/>
    </location>
</feature>
<gene>
    <name evidence="14" type="ORF">PGLA1383_LOCUS15802</name>
</gene>
<dbReference type="InterPro" id="IPR035985">
    <property type="entry name" value="Ubiquitin-activating_enz"/>
</dbReference>
<dbReference type="PANTHER" id="PTHR10953:SF6">
    <property type="entry name" value="NEDD8-ACTIVATING ENZYME E1 CATALYTIC SUBUNIT"/>
    <property type="match status" value="1"/>
</dbReference>
<evidence type="ECO:0000313" key="15">
    <source>
        <dbReference type="Proteomes" id="UP000654075"/>
    </source>
</evidence>
<evidence type="ECO:0000256" key="3">
    <source>
        <dbReference type="ARBA" id="ARBA00015203"/>
    </source>
</evidence>
<protein>
    <recommendedName>
        <fullName evidence="3 11">NEDD8-activating enzyme E1 catalytic subunit</fullName>
        <ecNumber evidence="8 11">6.2.1.64</ecNumber>
    </recommendedName>
</protein>
<evidence type="ECO:0000259" key="13">
    <source>
        <dbReference type="Pfam" id="PF00899"/>
    </source>
</evidence>
<feature type="compositionally biased region" description="Basic and acidic residues" evidence="12">
    <location>
        <begin position="304"/>
        <end position="313"/>
    </location>
</feature>
<dbReference type="OrthoDB" id="10255449at2759"/>
<keyword evidence="15" id="KW-1185">Reference proteome</keyword>
<dbReference type="SUPFAM" id="SSF69572">
    <property type="entry name" value="Activating enzymes of the ubiquitin-like proteins"/>
    <property type="match status" value="1"/>
</dbReference>
<proteinExistence type="inferred from homology"/>
<organism evidence="14 15">
    <name type="scientific">Polarella glacialis</name>
    <name type="common">Dinoflagellate</name>
    <dbReference type="NCBI Taxonomy" id="89957"/>
    <lineage>
        <taxon>Eukaryota</taxon>
        <taxon>Sar</taxon>
        <taxon>Alveolata</taxon>
        <taxon>Dinophyceae</taxon>
        <taxon>Suessiales</taxon>
        <taxon>Suessiaceae</taxon>
        <taxon>Polarella</taxon>
    </lineage>
</organism>
<comment type="pathway">
    <text evidence="1 11">Protein modification; protein neddylation.</text>
</comment>
<dbReference type="EC" id="6.2.1.64" evidence="8 11"/>
<accession>A0A813E8B6</accession>
<dbReference type="PROSITE" id="PS00865">
    <property type="entry name" value="UBIQUITIN_ACTIVAT_2"/>
    <property type="match status" value="1"/>
</dbReference>
<feature type="compositionally biased region" description="Polar residues" evidence="12">
    <location>
        <begin position="284"/>
        <end position="301"/>
    </location>
</feature>
<feature type="compositionally biased region" description="Polar residues" evidence="12">
    <location>
        <begin position="401"/>
        <end position="416"/>
    </location>
</feature>
<keyword evidence="5 11" id="KW-0547">Nucleotide-binding</keyword>
<dbReference type="InterPro" id="IPR023318">
    <property type="entry name" value="Ub_act_enz_dom_a_sf"/>
</dbReference>
<evidence type="ECO:0000256" key="2">
    <source>
        <dbReference type="ARBA" id="ARBA00006310"/>
    </source>
</evidence>
<reference evidence="14" key="1">
    <citation type="submission" date="2021-02" db="EMBL/GenBank/DDBJ databases">
        <authorList>
            <person name="Dougan E. K."/>
            <person name="Rhodes N."/>
            <person name="Thang M."/>
            <person name="Chan C."/>
        </authorList>
    </citation>
    <scope>NUCLEOTIDE SEQUENCE</scope>
</reference>
<comment type="caution">
    <text evidence="14">The sequence shown here is derived from an EMBL/GenBank/DDBJ whole genome shotgun (WGS) entry which is preliminary data.</text>
</comment>
<keyword evidence="7 11" id="KW-0067">ATP-binding</keyword>
<dbReference type="GO" id="GO:0005634">
    <property type="term" value="C:nucleus"/>
    <property type="evidence" value="ECO:0007669"/>
    <property type="project" value="TreeGrafter"/>
</dbReference>
<dbReference type="UniPathway" id="UPA00885"/>
<dbReference type="Proteomes" id="UP000654075">
    <property type="component" value="Unassembled WGS sequence"/>
</dbReference>
<evidence type="ECO:0000256" key="6">
    <source>
        <dbReference type="ARBA" id="ARBA00022786"/>
    </source>
</evidence>
<feature type="compositionally biased region" description="Basic and acidic residues" evidence="12">
    <location>
        <begin position="468"/>
        <end position="482"/>
    </location>
</feature>
<dbReference type="Pfam" id="PF00899">
    <property type="entry name" value="ThiF"/>
    <property type="match status" value="1"/>
</dbReference>
<dbReference type="InterPro" id="IPR045886">
    <property type="entry name" value="ThiF/MoeB/HesA"/>
</dbReference>
<feature type="compositionally biased region" description="Basic and acidic residues" evidence="12">
    <location>
        <begin position="563"/>
        <end position="573"/>
    </location>
</feature>
<dbReference type="GO" id="GO:0005524">
    <property type="term" value="F:ATP binding"/>
    <property type="evidence" value="ECO:0007669"/>
    <property type="project" value="UniProtKB-UniRule"/>
</dbReference>
<evidence type="ECO:0000256" key="1">
    <source>
        <dbReference type="ARBA" id="ARBA00005032"/>
    </source>
</evidence>
<dbReference type="EMBL" id="CAJNNV010009409">
    <property type="protein sequence ID" value="CAE8597356.1"/>
    <property type="molecule type" value="Genomic_DNA"/>
</dbReference>
<evidence type="ECO:0000256" key="7">
    <source>
        <dbReference type="ARBA" id="ARBA00022840"/>
    </source>
</evidence>
<dbReference type="AlphaFoldDB" id="A0A813E8B6"/>
<keyword evidence="6 11" id="KW-0833">Ubl conjugation pathway</keyword>
<dbReference type="FunFam" id="1.10.10.520:FF:000001">
    <property type="entry name" value="NEDD8-activating enzyme E1 catalytic subunit"/>
    <property type="match status" value="1"/>
</dbReference>
<feature type="active site" description="Glycyl thioester intermediate" evidence="10">
    <location>
        <position position="1082"/>
    </location>
</feature>
<feature type="compositionally biased region" description="Polar residues" evidence="12">
    <location>
        <begin position="483"/>
        <end position="494"/>
    </location>
</feature>
<evidence type="ECO:0000256" key="4">
    <source>
        <dbReference type="ARBA" id="ARBA00022598"/>
    </source>
</evidence>
<dbReference type="GO" id="GO:0019781">
    <property type="term" value="F:NEDD8 activating enzyme activity"/>
    <property type="evidence" value="ECO:0007669"/>
    <property type="project" value="UniProtKB-UniRule"/>
</dbReference>
<name>A0A813E8B6_POLGL</name>
<dbReference type="GO" id="GO:0045116">
    <property type="term" value="P:protein neddylation"/>
    <property type="evidence" value="ECO:0007669"/>
    <property type="project" value="UniProtKB-UniRule"/>
</dbReference>
<evidence type="ECO:0000256" key="5">
    <source>
        <dbReference type="ARBA" id="ARBA00022741"/>
    </source>
</evidence>
<comment type="similarity">
    <text evidence="2 11">Belongs to the ubiquitin-activating E1 family. UBA3 subfamily.</text>
</comment>
<dbReference type="CDD" id="cd01488">
    <property type="entry name" value="Uba3_RUB"/>
    <property type="match status" value="1"/>
</dbReference>
<keyword evidence="4 11" id="KW-0436">Ligase</keyword>
<evidence type="ECO:0000313" key="14">
    <source>
        <dbReference type="EMBL" id="CAE8597356.1"/>
    </source>
</evidence>
<dbReference type="InterPro" id="IPR033127">
    <property type="entry name" value="UBQ-activ_enz_E1_Cys_AS"/>
</dbReference>
<sequence length="1213" mass="130718">MATSFADFMASSDEEEEEKPKPGFRASTPAESVVDAGFMKPPIALKRPPSAKTRRDPPAVVSGIQFGIPAGTSQSRGGTPAPARELDRPDARESLTSLGPVDSLQGRGRSKSPLPVQSPAGKGLQSLGTSGSRSGQQPVRGQQLDRPDSMASLGSLGPVDTLRGRSRSPGPFETARNELGTMRPSHSRGGSPLPNHGLDHPGSMESSSKLGPVGSLRGRSKSPLPSDDPLGGPGSRYSEASLSRGGSPAAGRQLDRPDSMASLGQGGSWRDRTHSPVPVEDDSFPSTAGLRSNSHGRSQSPFAFDDRMAREDLGPLGPPSGRFGAPALGSLDTSSAALRGRAGSNDSASKKQQPVALDRSPPGFHNGEQDMMISKPVSLARAARPGSAMTRPGSAGRPLDLQSQQLSGSRPTSAVSWSRREEFLAPEVSRQLSDDSDEDLFAADGAPNKKEKHKKHKKEKKHKKSKKVEHSQNQEHQEDSPRELNQSASVNSLSAPAFVGGGELPGELGDASILPPAASRENSQDSHADANQREKKQKKDKKHHKHHKDKKDSGQETTARTETPADEREDAHSQRSPLLRRLETEAGEVQNSAGVQPPSPPPDRSAAAQAVPAPRAARPQSASANRANGRPQSASANRAGESKPESAKAAGGASPVSKSVHGRARVLRFFLNFQQLMLTICWENRGADVHQVTQIKFLPEELADGQRLQGLGRKLLREHSFLTERHRRQLEHLLRQLAASTLPTYQVLRDGAAVASIPGQGAEGNKPALHLPANTLFLAVERVRCGDGYWWLRLAGGGGWTREVAARPASANPDAGDSPLLVAEQCNPTADEAQKWFGRAQEFTFTDPRSSELLVRNARLVAAQASRASQYRDADTRSKHFHVHRILSRKSPFADQDAFDPGAETISYLHESCKVLVIGAGGLGCEILKDLALSGFSDVHVIDMDTIDVTNLNRQFLFRKADVGKSKADTAAAFINRRCGHLGIKVTPHVGKIQDFDETFYRKFNLLIAGLDNIAARRWMNATLHDMVDRSSGSPDPSTIIPLLDGGTEGFKGQARVIIPTITSCFDCSLDAFPPQVNFPLCTIAETPRLPEHCIEYVVVIKWDQHFPAKKLNNDSPVDMKWVYEQAKDRADTFGILGVTYQLTLGVVKRIIPAIASTNALISAALVAEALKVSTYCGPVLNSYMMYMGQTGVYTHTFPYEKKEDCLGPGMIL</sequence>
<evidence type="ECO:0000256" key="10">
    <source>
        <dbReference type="PROSITE-ProRule" id="PRU10132"/>
    </source>
</evidence>
<feature type="compositionally biased region" description="Basic and acidic residues" evidence="12">
    <location>
        <begin position="84"/>
        <end position="93"/>
    </location>
</feature>
<evidence type="ECO:0000256" key="12">
    <source>
        <dbReference type="SAM" id="MobiDB-lite"/>
    </source>
</evidence>
<dbReference type="Gene3D" id="3.40.50.720">
    <property type="entry name" value="NAD(P)-binding Rossmann-like Domain"/>
    <property type="match status" value="1"/>
</dbReference>
<dbReference type="PANTHER" id="PTHR10953">
    <property type="entry name" value="UBIQUITIN-ACTIVATING ENZYME E1"/>
    <property type="match status" value="1"/>
</dbReference>
<evidence type="ECO:0000256" key="9">
    <source>
        <dbReference type="ARBA" id="ARBA00024626"/>
    </source>
</evidence>
<feature type="region of interest" description="Disordered" evidence="12">
    <location>
        <begin position="1"/>
        <end position="658"/>
    </location>
</feature>
<dbReference type="InterPro" id="IPR000594">
    <property type="entry name" value="ThiF_NAD_FAD-bd"/>
</dbReference>
<feature type="compositionally biased region" description="Basic residues" evidence="12">
    <location>
        <begin position="535"/>
        <end position="549"/>
    </location>
</feature>
<comment type="function">
    <text evidence="11">Catalytic subunit of the dimeric E1 enzyme, which activates NEDD8.</text>
</comment>
<feature type="compositionally biased region" description="Basic residues" evidence="12">
    <location>
        <begin position="450"/>
        <end position="467"/>
    </location>
</feature>
<feature type="compositionally biased region" description="Low complexity" evidence="12">
    <location>
        <begin position="604"/>
        <end position="628"/>
    </location>
</feature>